<evidence type="ECO:0000259" key="4">
    <source>
        <dbReference type="Pfam" id="PF00675"/>
    </source>
</evidence>
<feature type="domain" description="Peptidase M16 C-terminal" evidence="5">
    <location>
        <begin position="241"/>
        <end position="295"/>
    </location>
</feature>
<feature type="domain" description="Peptidase M16 N-terminal" evidence="4">
    <location>
        <begin position="86"/>
        <end position="205"/>
    </location>
</feature>
<keyword evidence="3" id="KW-0732">Signal</keyword>
<feature type="domain" description="Peptidase M16 C-terminal" evidence="5">
    <location>
        <begin position="749"/>
        <end position="903"/>
    </location>
</feature>
<name>A0A437H1I5_9SPHN</name>
<feature type="chain" id="PRO_5019284186" evidence="3">
    <location>
        <begin position="35"/>
        <end position="982"/>
    </location>
</feature>
<accession>A0A437H1I5</accession>
<proteinExistence type="inferred from homology"/>
<dbReference type="RefSeq" id="WP_127611706.1">
    <property type="nucleotide sequence ID" value="NZ_RXOL01000001.1"/>
</dbReference>
<evidence type="ECO:0000313" key="7">
    <source>
        <dbReference type="Proteomes" id="UP000283003"/>
    </source>
</evidence>
<dbReference type="PANTHER" id="PTHR11851">
    <property type="entry name" value="METALLOPROTEASE"/>
    <property type="match status" value="1"/>
</dbReference>
<dbReference type="AlphaFoldDB" id="A0A437H1I5"/>
<dbReference type="EMBL" id="RXOL01000001">
    <property type="protein sequence ID" value="RVQ69517.1"/>
    <property type="molecule type" value="Genomic_DNA"/>
</dbReference>
<dbReference type="OrthoDB" id="9811314at2"/>
<dbReference type="GO" id="GO:0008237">
    <property type="term" value="F:metallopeptidase activity"/>
    <property type="evidence" value="ECO:0007669"/>
    <property type="project" value="UniProtKB-KW"/>
</dbReference>
<reference evidence="6 7" key="1">
    <citation type="submission" date="2018-12" db="EMBL/GenBank/DDBJ databases">
        <title>Croceicoccus ponticola sp. nov., a lipolytic bacterium isolated from seawater.</title>
        <authorList>
            <person name="Yoon J.-H."/>
        </authorList>
    </citation>
    <scope>NUCLEOTIDE SEQUENCE [LARGE SCALE GENOMIC DNA]</scope>
    <source>
        <strain evidence="6 7">GM-16</strain>
    </source>
</reference>
<dbReference type="Pfam" id="PF00675">
    <property type="entry name" value="Peptidase_M16"/>
    <property type="match status" value="1"/>
</dbReference>
<dbReference type="PANTHER" id="PTHR11851:SF49">
    <property type="entry name" value="MITOCHONDRIAL-PROCESSING PEPTIDASE SUBUNIT ALPHA"/>
    <property type="match status" value="1"/>
</dbReference>
<evidence type="ECO:0000256" key="3">
    <source>
        <dbReference type="SAM" id="SignalP"/>
    </source>
</evidence>
<evidence type="ECO:0000259" key="5">
    <source>
        <dbReference type="Pfam" id="PF05193"/>
    </source>
</evidence>
<protein>
    <submittedName>
        <fullName evidence="6">Insulinase family protein</fullName>
    </submittedName>
</protein>
<gene>
    <name evidence="6" type="ORF">EKN06_04935</name>
</gene>
<evidence type="ECO:0000313" key="6">
    <source>
        <dbReference type="EMBL" id="RVQ69517.1"/>
    </source>
</evidence>
<dbReference type="GO" id="GO:0046872">
    <property type="term" value="F:metal ion binding"/>
    <property type="evidence" value="ECO:0007669"/>
    <property type="project" value="InterPro"/>
</dbReference>
<comment type="similarity">
    <text evidence="1">Belongs to the peptidase M16 family.</text>
</comment>
<dbReference type="Proteomes" id="UP000283003">
    <property type="component" value="Unassembled WGS sequence"/>
</dbReference>
<dbReference type="SUPFAM" id="SSF63411">
    <property type="entry name" value="LuxS/MPP-like metallohydrolase"/>
    <property type="match status" value="4"/>
</dbReference>
<keyword evidence="2" id="KW-0482">Metalloprotease</keyword>
<feature type="signal peptide" evidence="3">
    <location>
        <begin position="1"/>
        <end position="34"/>
    </location>
</feature>
<dbReference type="InterPro" id="IPR007863">
    <property type="entry name" value="Peptidase_M16_C"/>
</dbReference>
<dbReference type="InterPro" id="IPR011249">
    <property type="entry name" value="Metalloenz_LuxS/M16"/>
</dbReference>
<keyword evidence="2" id="KW-0645">Protease</keyword>
<keyword evidence="2" id="KW-0378">Hydrolase</keyword>
<evidence type="ECO:0000256" key="1">
    <source>
        <dbReference type="ARBA" id="ARBA00007261"/>
    </source>
</evidence>
<keyword evidence="7" id="KW-1185">Reference proteome</keyword>
<dbReference type="InterPro" id="IPR011765">
    <property type="entry name" value="Pept_M16_N"/>
</dbReference>
<dbReference type="Gene3D" id="3.30.830.10">
    <property type="entry name" value="Metalloenzyme, LuxS/M16 peptidase-like"/>
    <property type="match status" value="3"/>
</dbReference>
<comment type="caution">
    <text evidence="6">The sequence shown here is derived from an EMBL/GenBank/DDBJ whole genome shotgun (WGS) entry which is preliminary data.</text>
</comment>
<evidence type="ECO:0000256" key="2">
    <source>
        <dbReference type="ARBA" id="ARBA00023049"/>
    </source>
</evidence>
<organism evidence="6 7">
    <name type="scientific">Croceicoccus ponticola</name>
    <dbReference type="NCBI Taxonomy" id="2217664"/>
    <lineage>
        <taxon>Bacteria</taxon>
        <taxon>Pseudomonadati</taxon>
        <taxon>Pseudomonadota</taxon>
        <taxon>Alphaproteobacteria</taxon>
        <taxon>Sphingomonadales</taxon>
        <taxon>Erythrobacteraceae</taxon>
        <taxon>Croceicoccus</taxon>
    </lineage>
</organism>
<sequence>MTVLNRVAPAGALIIAALAATVFALPVFAPPAFAQPAPTAEAVREWPKVQLDRPWIYRGSDIPPDPEWQFGELSNGIRYAVRFNEVPQDQLSIRVRVDAGSLNETDSERGFAHLIEHLTFRESKYLKPGETIPRWQELGATFGSDTNAETTPTHTVYKLDVPDMNPTKLEETFKLLSGMVAAPTLSEAGVRAEVPIVLAEMREVGGAGKRVGDATRETYFAGMRLADRSPIGTVATLEGATQASVRAFHKRWYRPDNTVISVAGDADPAVMIQMLEKHFGSWKVQGKAEPSPDYGDPVAGPNAQQAAGALAPVDRLNVLVEPDLPTNISYVVMRPWEKVADTIVYNQGRLTDQLAMAIVNRRLEGRARAGGSYLAAQVGQDSVSRSAEMTFVSIRPLDGDWRAALDDVRAVIADALATPPSEAEIAREFSEFENAFSIGVETQAVQQASDLSNNIVEAVDIRETVAAPDTVLTVLHGLKGKVTPDVIQKRTRELFTGSVLRGILNVPKASDGDVAAFRAAMLAPVEADGSARVEEKQIAFADLPSLGTPGTVVSAEPSGILEIDTLTLSNGVKALVWASDAEPGRVSVRVRFGNGYGAFKAGDAPYIELGEFALMGAGIGPLTQNDLDQLATGRKLGLDFGIEDSTFVFGAETRAADLADQLYLFAAKLATPRWDESPLQRTKAAMASGYDSFGTNPQGVFERDLDYLLRGKDPRFGTSTPAMLAKADMAGFRRVWEPILASGPIQVEIFGDFDRAEGIAALNRTFGALPPREAAPLQPDLSKIPAPSDKPVVLTHRGDANQAAAVIGWPTSAGRDRIQISRQLSILTEVFNNRLFDAMRERLGASYAPNVGSRWPLDRRSGGMILAHAQLQPKDVPAFYEEARKIAAALVAAPPTAEELTRVTEPLRQMISRASSGNGFWLRELAGSARDPQRLKDVRTILNDYSDTTPEAMQILAKAFLDNSRAFEIAVVPEGMEGTVAR</sequence>
<dbReference type="InterPro" id="IPR050361">
    <property type="entry name" value="MPP/UQCRC_Complex"/>
</dbReference>
<dbReference type="Pfam" id="PF05193">
    <property type="entry name" value="Peptidase_M16_C"/>
    <property type="match status" value="2"/>
</dbReference>